<evidence type="ECO:0000313" key="2">
    <source>
        <dbReference type="Proteomes" id="UP000285326"/>
    </source>
</evidence>
<evidence type="ECO:0000313" key="1">
    <source>
        <dbReference type="EMBL" id="RKF95961.1"/>
    </source>
</evidence>
<dbReference type="Proteomes" id="UP000285326">
    <property type="component" value="Unassembled WGS sequence"/>
</dbReference>
<organism evidence="1 2">
    <name type="scientific">Golovinomyces cichoracearum</name>
    <dbReference type="NCBI Taxonomy" id="62708"/>
    <lineage>
        <taxon>Eukaryota</taxon>
        <taxon>Fungi</taxon>
        <taxon>Dikarya</taxon>
        <taxon>Ascomycota</taxon>
        <taxon>Pezizomycotina</taxon>
        <taxon>Leotiomycetes</taxon>
        <taxon>Erysiphales</taxon>
        <taxon>Erysiphaceae</taxon>
        <taxon>Golovinomyces</taxon>
    </lineage>
</organism>
<proteinExistence type="predicted"/>
<protein>
    <submittedName>
        <fullName evidence="1">Uncharacterized protein</fullName>
    </submittedName>
</protein>
<name>A0A420JCB8_9PEZI</name>
<sequence length="47" mass="5607">MLSFWERIGRKLLKHPETHLPRQQTQGQRCQKLTQQHNPVTSLLQTI</sequence>
<comment type="caution">
    <text evidence="1">The sequence shown here is derived from an EMBL/GenBank/DDBJ whole genome shotgun (WGS) entry which is preliminary data.</text>
</comment>
<dbReference type="AlphaFoldDB" id="A0A420JCB8"/>
<reference evidence="1 2" key="1">
    <citation type="journal article" date="2018" name="BMC Genomics">
        <title>Comparative genome analyses reveal sequence features reflecting distinct modes of host-adaptation between dicot and monocot powdery mildew.</title>
        <authorList>
            <person name="Wu Y."/>
            <person name="Ma X."/>
            <person name="Pan Z."/>
            <person name="Kale S.D."/>
            <person name="Song Y."/>
            <person name="King H."/>
            <person name="Zhang Q."/>
            <person name="Presley C."/>
            <person name="Deng X."/>
            <person name="Wei C.I."/>
            <person name="Xiao S."/>
        </authorList>
    </citation>
    <scope>NUCLEOTIDE SEQUENCE [LARGE SCALE GENOMIC DNA]</scope>
    <source>
        <strain evidence="1">UMSG1</strain>
    </source>
</reference>
<dbReference type="EMBL" id="MCBS01007147">
    <property type="protein sequence ID" value="RKF95961.1"/>
    <property type="molecule type" value="Genomic_DNA"/>
</dbReference>
<accession>A0A420JCB8</accession>
<gene>
    <name evidence="1" type="ORF">GcM1_071002</name>
</gene>